<protein>
    <submittedName>
        <fullName evidence="1">Uncharacterized protein</fullName>
    </submittedName>
</protein>
<dbReference type="Proteomes" id="UP000642993">
    <property type="component" value="Unassembled WGS sequence"/>
</dbReference>
<organism evidence="1 2">
    <name type="scientific">Lolliginicoccus lacisalsi</name>
    <dbReference type="NCBI Taxonomy" id="2742202"/>
    <lineage>
        <taxon>Bacteria</taxon>
        <taxon>Bacillati</taxon>
        <taxon>Actinomycetota</taxon>
        <taxon>Actinomycetes</taxon>
        <taxon>Mycobacteriales</taxon>
        <taxon>Hoyosellaceae</taxon>
        <taxon>Lolliginicoccus</taxon>
    </lineage>
</organism>
<proteinExistence type="predicted"/>
<comment type="caution">
    <text evidence="1">The sequence shown here is derived from an EMBL/GenBank/DDBJ whole genome shotgun (WGS) entry which is preliminary data.</text>
</comment>
<evidence type="ECO:0000313" key="1">
    <source>
        <dbReference type="EMBL" id="MBD8506729.1"/>
    </source>
</evidence>
<sequence length="351" mass="39686">MGAFSGGGADEIFWEARSEADPNRWITVDIEGNWHADAVTTDQFDRYLPSADGDWTGHYQEPIELAFSYYYRPKSRHDHLALGQLVAMLLPEPVNYSGYPPPLPPVPPGCVVIEEELLRYHEADDKHRKVHRAWLRRKRLAIKRRQEATIPSQPEETAMESTDYLPAEDLGAYLARHRPPGIQSIELPINPQGPGGLTRFGDAMRAVLHAVVSDWPSGVVFVVAFDEDSRYVQGMYYPTSWLIEFGKQPPAVMRAAMSDGWIDPDSIPDNHTDFKSRREWQNNLVQELDWHVDGLPTIAGALEKAAYEHLGARPDDPYFLQIFRTDDGGDDDEDVLVAPVDEVDVKEKVRA</sequence>
<gene>
    <name evidence="1" type="ORF">HT102_09545</name>
</gene>
<evidence type="ECO:0000313" key="2">
    <source>
        <dbReference type="Proteomes" id="UP000642993"/>
    </source>
</evidence>
<dbReference type="EMBL" id="JACYWE010000005">
    <property type="protein sequence ID" value="MBD8506729.1"/>
    <property type="molecule type" value="Genomic_DNA"/>
</dbReference>
<accession>A0A927JCK1</accession>
<dbReference type="RefSeq" id="WP_192039200.1">
    <property type="nucleotide sequence ID" value="NZ_JACYWE010000005.1"/>
</dbReference>
<reference evidence="1" key="1">
    <citation type="submission" date="2020-09" db="EMBL/GenBank/DDBJ databases">
        <title>Hoyosella lacisalsi sp. nov., a halotolerant actinobacterium isolated from soil of Lake Gudzhirganskoe.</title>
        <authorList>
            <person name="Yang Q."/>
            <person name="Guo P.Y."/>
            <person name="Liu S.W."/>
            <person name="Li F.N."/>
            <person name="Sun C.H."/>
        </authorList>
    </citation>
    <scope>NUCLEOTIDE SEQUENCE</scope>
    <source>
        <strain evidence="1">G463</strain>
    </source>
</reference>
<keyword evidence="2" id="KW-1185">Reference proteome</keyword>
<name>A0A927JCK1_9ACTN</name>
<dbReference type="AlphaFoldDB" id="A0A927JCK1"/>